<evidence type="ECO:0000313" key="13">
    <source>
        <dbReference type="Proteomes" id="UP000777482"/>
    </source>
</evidence>
<evidence type="ECO:0000256" key="1">
    <source>
        <dbReference type="ARBA" id="ARBA00006499"/>
    </source>
</evidence>
<dbReference type="EC" id="3.1.2.22" evidence="2"/>
<dbReference type="InterPro" id="IPR029058">
    <property type="entry name" value="AB_hydrolase_fold"/>
</dbReference>
<evidence type="ECO:0000256" key="5">
    <source>
        <dbReference type="ARBA" id="ARBA00022801"/>
    </source>
</evidence>
<evidence type="ECO:0000256" key="10">
    <source>
        <dbReference type="SAM" id="Phobius"/>
    </source>
</evidence>
<dbReference type="InterPro" id="IPR050565">
    <property type="entry name" value="LYPA1-2/EST-like"/>
</dbReference>
<dbReference type="AlphaFoldDB" id="A0A9P7B288"/>
<dbReference type="PANTHER" id="PTHR10655">
    <property type="entry name" value="LYSOPHOSPHOLIPASE-RELATED"/>
    <property type="match status" value="1"/>
</dbReference>
<evidence type="ECO:0000313" key="12">
    <source>
        <dbReference type="EMBL" id="KAG0654343.1"/>
    </source>
</evidence>
<evidence type="ECO:0000256" key="6">
    <source>
        <dbReference type="ARBA" id="ARBA00022832"/>
    </source>
</evidence>
<accession>A0A9P7B288</accession>
<dbReference type="GO" id="GO:0008474">
    <property type="term" value="F:palmitoyl-(protein) hydrolase activity"/>
    <property type="evidence" value="ECO:0007669"/>
    <property type="project" value="UniProtKB-EC"/>
</dbReference>
<dbReference type="PANTHER" id="PTHR10655:SF17">
    <property type="entry name" value="LYSOPHOSPHOLIPASE-LIKE PROTEIN 1"/>
    <property type="match status" value="1"/>
</dbReference>
<gene>
    <name evidence="12" type="ORF">C6P46_001782</name>
</gene>
<proteinExistence type="inferred from homology"/>
<organism evidence="12 13">
    <name type="scientific">Rhodotorula mucilaginosa</name>
    <name type="common">Yeast</name>
    <name type="synonym">Rhodotorula rubra</name>
    <dbReference type="NCBI Taxonomy" id="5537"/>
    <lineage>
        <taxon>Eukaryota</taxon>
        <taxon>Fungi</taxon>
        <taxon>Dikarya</taxon>
        <taxon>Basidiomycota</taxon>
        <taxon>Pucciniomycotina</taxon>
        <taxon>Microbotryomycetes</taxon>
        <taxon>Sporidiobolales</taxon>
        <taxon>Sporidiobolaceae</taxon>
        <taxon>Rhodotorula</taxon>
    </lineage>
</organism>
<evidence type="ECO:0000259" key="11">
    <source>
        <dbReference type="Pfam" id="PF02230"/>
    </source>
</evidence>
<keyword evidence="5" id="KW-0378">Hydrolase</keyword>
<keyword evidence="10" id="KW-1133">Transmembrane helix</keyword>
<dbReference type="EMBL" id="PUHQ01000152">
    <property type="protein sequence ID" value="KAG0654343.1"/>
    <property type="molecule type" value="Genomic_DNA"/>
</dbReference>
<evidence type="ECO:0000256" key="7">
    <source>
        <dbReference type="ARBA" id="ARBA00029392"/>
    </source>
</evidence>
<dbReference type="GO" id="GO:0052689">
    <property type="term" value="F:carboxylic ester hydrolase activity"/>
    <property type="evidence" value="ECO:0007669"/>
    <property type="project" value="UniProtKB-KW"/>
</dbReference>
<evidence type="ECO:0000256" key="4">
    <source>
        <dbReference type="ARBA" id="ARBA00022487"/>
    </source>
</evidence>
<evidence type="ECO:0000256" key="9">
    <source>
        <dbReference type="ARBA" id="ARBA00047337"/>
    </source>
</evidence>
<keyword evidence="6" id="KW-0276">Fatty acid metabolism</keyword>
<reference evidence="12 13" key="1">
    <citation type="submission" date="2020-11" db="EMBL/GenBank/DDBJ databases">
        <title>Kefir isolates.</title>
        <authorList>
            <person name="Marcisauskas S."/>
            <person name="Kim Y."/>
            <person name="Blasche S."/>
        </authorList>
    </citation>
    <scope>NUCLEOTIDE SEQUENCE [LARGE SCALE GENOMIC DNA]</scope>
    <source>
        <strain evidence="12 13">KR</strain>
    </source>
</reference>
<feature type="domain" description="Phospholipase/carboxylesterase/thioesterase" evidence="11">
    <location>
        <begin position="104"/>
        <end position="248"/>
    </location>
</feature>
<dbReference type="Pfam" id="PF02230">
    <property type="entry name" value="Abhydrolase_2"/>
    <property type="match status" value="1"/>
</dbReference>
<keyword evidence="4" id="KW-0719">Serine esterase</keyword>
<dbReference type="SUPFAM" id="SSF53474">
    <property type="entry name" value="alpha/beta-Hydrolases"/>
    <property type="match status" value="1"/>
</dbReference>
<dbReference type="Gene3D" id="3.40.50.1820">
    <property type="entry name" value="alpha/beta hydrolase"/>
    <property type="match status" value="1"/>
</dbReference>
<dbReference type="OrthoDB" id="2418081at2759"/>
<evidence type="ECO:0000256" key="2">
    <source>
        <dbReference type="ARBA" id="ARBA00012423"/>
    </source>
</evidence>
<keyword evidence="6" id="KW-0443">Lipid metabolism</keyword>
<keyword evidence="10" id="KW-0472">Membrane</keyword>
<keyword evidence="10" id="KW-0812">Transmembrane</keyword>
<comment type="catalytic activity">
    <reaction evidence="9">
        <text>S-hexadecanoyl-L-cysteinyl-[protein] + H2O = L-cysteinyl-[protein] + hexadecanoate + H(+)</text>
        <dbReference type="Rhea" id="RHEA:19233"/>
        <dbReference type="Rhea" id="RHEA-COMP:10131"/>
        <dbReference type="Rhea" id="RHEA-COMP:11032"/>
        <dbReference type="ChEBI" id="CHEBI:7896"/>
        <dbReference type="ChEBI" id="CHEBI:15377"/>
        <dbReference type="ChEBI" id="CHEBI:15378"/>
        <dbReference type="ChEBI" id="CHEBI:29950"/>
        <dbReference type="ChEBI" id="CHEBI:74151"/>
        <dbReference type="EC" id="3.1.2.22"/>
    </reaction>
</comment>
<comment type="caution">
    <text evidence="12">The sequence shown here is derived from an EMBL/GenBank/DDBJ whole genome shotgun (WGS) entry which is preliminary data.</text>
</comment>
<protein>
    <recommendedName>
        <fullName evidence="3">Acyl-protein thioesterase 1</fullName>
        <ecNumber evidence="2">3.1.2.22</ecNumber>
    </recommendedName>
    <alternativeName>
        <fullName evidence="8">Palmitoyl-protein hydrolase</fullName>
    </alternativeName>
</protein>
<sequence>MARAAPAPALKWAIVATASLIVLIWFHTRRKEAVTKAHAAHTVKRDNVTEVLGIGRHSSTVIFLHGLGGRVAQMYELNDGVFAALIRFDMIELVVPKNPPMPKHEAEEDMHASVKRVHELIEDEIAKGIDPDRIVISGFSQGCAISLLTALSTPHKLGGVMCLSGWLPMAYKIKNKKHPMQTDHAAEVPVFWGHGTSDNTIQYNWGEESVAYLSQLGFKDVDFRTYSGPFWLTHWIEEFQYDDMLEWLKKRIPPI</sequence>
<dbReference type="GO" id="GO:0005737">
    <property type="term" value="C:cytoplasm"/>
    <property type="evidence" value="ECO:0007669"/>
    <property type="project" value="TreeGrafter"/>
</dbReference>
<comment type="function">
    <text evidence="7">Hydrolyzes fatty acids from S-acylated cysteine residues in proteins with a strong preference for palmitoylated G-alpha proteins over other acyl substrates. Mediates the deacylation of G-alpha proteins such as GPA1 in vivo, but has weak or no activity toward palmitoylated Ras proteins. Has weak lysophospholipase activity in vitro; however such activity may not exist in vivo.</text>
</comment>
<dbReference type="GO" id="GO:0006631">
    <property type="term" value="P:fatty acid metabolic process"/>
    <property type="evidence" value="ECO:0007669"/>
    <property type="project" value="UniProtKB-KW"/>
</dbReference>
<dbReference type="InterPro" id="IPR003140">
    <property type="entry name" value="PLipase/COase/thioEstase"/>
</dbReference>
<feature type="transmembrane region" description="Helical" evidence="10">
    <location>
        <begin position="12"/>
        <end position="28"/>
    </location>
</feature>
<evidence type="ECO:0000256" key="3">
    <source>
        <dbReference type="ARBA" id="ARBA00014923"/>
    </source>
</evidence>
<name>A0A9P7B288_RHOMI</name>
<evidence type="ECO:0000256" key="8">
    <source>
        <dbReference type="ARBA" id="ARBA00031195"/>
    </source>
</evidence>
<keyword evidence="13" id="KW-1185">Reference proteome</keyword>
<dbReference type="Proteomes" id="UP000777482">
    <property type="component" value="Unassembled WGS sequence"/>
</dbReference>
<comment type="similarity">
    <text evidence="1">Belongs to the AB hydrolase superfamily. AB hydrolase 2 family.</text>
</comment>